<gene>
    <name evidence="1" type="ORF">E5S67_04516</name>
</gene>
<dbReference type="RefSeq" id="WP_172190616.1">
    <property type="nucleotide sequence ID" value="NZ_CAWPPK010000314.1"/>
</dbReference>
<keyword evidence="2" id="KW-1185">Reference proteome</keyword>
<comment type="caution">
    <text evidence="1">The sequence shown here is derived from an EMBL/GenBank/DDBJ whole genome shotgun (WGS) entry which is preliminary data.</text>
</comment>
<reference evidence="1 2" key="1">
    <citation type="journal article" date="2020" name="Sci. Rep.">
        <title>A novel cyanobacterial geosmin producer, revising GeoA distribution and dispersion patterns in Bacteria.</title>
        <authorList>
            <person name="Churro C."/>
            <person name="Semedo-Aguiar A.P."/>
            <person name="Silva A.D."/>
            <person name="Pereira-Leal J.B."/>
            <person name="Leite R.B."/>
        </authorList>
    </citation>
    <scope>NUCLEOTIDE SEQUENCE [LARGE SCALE GENOMIC DNA]</scope>
    <source>
        <strain evidence="1 2">IPMA8</strain>
    </source>
</reference>
<dbReference type="EMBL" id="SRRZ01000096">
    <property type="protein sequence ID" value="NQE36751.1"/>
    <property type="molecule type" value="Genomic_DNA"/>
</dbReference>
<sequence>MYYVLIDNDQNIKVCTTEKMLTTDEIQTLVGIEGEPATFEVLDSSNFCDPKIVIICDNDLEPKGLKPTCVTKKGDVIFGQVVILGTNNSLLDLCFLNLEQVKMVKEELKLHQKLPKPEKDFSASLRD</sequence>
<protein>
    <submittedName>
        <fullName evidence="1">Uncharacterized protein</fullName>
    </submittedName>
</protein>
<dbReference type="Proteomes" id="UP000702425">
    <property type="component" value="Unassembled WGS sequence"/>
</dbReference>
<name>A0ABX2D2K8_9CYAN</name>
<evidence type="ECO:0000313" key="1">
    <source>
        <dbReference type="EMBL" id="NQE36751.1"/>
    </source>
</evidence>
<evidence type="ECO:0000313" key="2">
    <source>
        <dbReference type="Proteomes" id="UP000702425"/>
    </source>
</evidence>
<organism evidence="1 2">
    <name type="scientific">Microcoleus asticus IPMA8</name>
    <dbReference type="NCBI Taxonomy" id="2563858"/>
    <lineage>
        <taxon>Bacteria</taxon>
        <taxon>Bacillati</taxon>
        <taxon>Cyanobacteriota</taxon>
        <taxon>Cyanophyceae</taxon>
        <taxon>Oscillatoriophycideae</taxon>
        <taxon>Oscillatoriales</taxon>
        <taxon>Microcoleaceae</taxon>
        <taxon>Microcoleus</taxon>
        <taxon>Microcoleus asticus</taxon>
    </lineage>
</organism>
<accession>A0ABX2D2K8</accession>
<proteinExistence type="predicted"/>